<dbReference type="Proteomes" id="UP000557566">
    <property type="component" value="Unassembled WGS sequence"/>
</dbReference>
<dbReference type="AlphaFoldDB" id="A0A8H4V5J0"/>
<evidence type="ECO:0000313" key="4">
    <source>
        <dbReference type="Proteomes" id="UP000557566"/>
    </source>
</evidence>
<dbReference type="InterPro" id="IPR027417">
    <property type="entry name" value="P-loop_NTPase"/>
</dbReference>
<comment type="caution">
    <text evidence="3">The sequence shown here is derived from an EMBL/GenBank/DDBJ whole genome shotgun (WGS) entry which is preliminary data.</text>
</comment>
<dbReference type="GO" id="GO:0005525">
    <property type="term" value="F:GTP binding"/>
    <property type="evidence" value="ECO:0007669"/>
    <property type="project" value="InterPro"/>
</dbReference>
<organism evidence="3 4">
    <name type="scientific">Ophiocordyceps sinensis</name>
    <dbReference type="NCBI Taxonomy" id="72228"/>
    <lineage>
        <taxon>Eukaryota</taxon>
        <taxon>Fungi</taxon>
        <taxon>Dikarya</taxon>
        <taxon>Ascomycota</taxon>
        <taxon>Pezizomycotina</taxon>
        <taxon>Sordariomycetes</taxon>
        <taxon>Hypocreomycetidae</taxon>
        <taxon>Hypocreales</taxon>
        <taxon>Ophiocordycipitaceae</taxon>
        <taxon>Ophiocordyceps</taxon>
    </lineage>
</organism>
<feature type="coiled-coil region" evidence="1">
    <location>
        <begin position="206"/>
        <end position="262"/>
    </location>
</feature>
<dbReference type="OrthoDB" id="8954335at2759"/>
<proteinExistence type="predicted"/>
<reference evidence="3 4" key="1">
    <citation type="journal article" date="2020" name="Genome Biol. Evol.">
        <title>A new high-quality draft genome assembly of the Chinese cordyceps Ophiocordyceps sinensis.</title>
        <authorList>
            <person name="Shu R."/>
            <person name="Zhang J."/>
            <person name="Meng Q."/>
            <person name="Zhang H."/>
            <person name="Zhou G."/>
            <person name="Li M."/>
            <person name="Wu P."/>
            <person name="Zhao Y."/>
            <person name="Chen C."/>
            <person name="Qin Q."/>
        </authorList>
    </citation>
    <scope>NUCLEOTIDE SEQUENCE [LARGE SCALE GENOMIC DNA]</scope>
    <source>
        <strain evidence="3 4">IOZ07</strain>
    </source>
</reference>
<accession>A0A8H4V5J0</accession>
<evidence type="ECO:0000259" key="2">
    <source>
        <dbReference type="Pfam" id="PF01926"/>
    </source>
</evidence>
<dbReference type="SUPFAM" id="SSF52540">
    <property type="entry name" value="P-loop containing nucleoside triphosphate hydrolases"/>
    <property type="match status" value="1"/>
</dbReference>
<protein>
    <recommendedName>
        <fullName evidence="2">G domain-containing protein</fullName>
    </recommendedName>
</protein>
<dbReference type="InterPro" id="IPR006073">
    <property type="entry name" value="GTP-bd"/>
</dbReference>
<dbReference type="EMBL" id="JAAVMX010000005">
    <property type="protein sequence ID" value="KAF4508490.1"/>
    <property type="molecule type" value="Genomic_DNA"/>
</dbReference>
<dbReference type="Gene3D" id="3.40.50.300">
    <property type="entry name" value="P-loop containing nucleotide triphosphate hydrolases"/>
    <property type="match status" value="1"/>
</dbReference>
<keyword evidence="1" id="KW-0175">Coiled coil</keyword>
<feature type="domain" description="G" evidence="2">
    <location>
        <begin position="1"/>
        <end position="54"/>
    </location>
</feature>
<name>A0A8H4V5J0_9HYPO</name>
<keyword evidence="4" id="KW-1185">Reference proteome</keyword>
<evidence type="ECO:0000313" key="3">
    <source>
        <dbReference type="EMBL" id="KAF4508490.1"/>
    </source>
</evidence>
<sequence length="286" mass="32324">MGMTGSGKTSFIKDLTGVDLEVGHDLQSCTQDIQIATMQFQGRTVHLIDTPGFDDTDVKDSDILLTIANYLGGSRAGEPAVRLSGILYLHRITDRRITGSAIRNLGMFKKLVGDKNMRSVILVTTMWGEISREDGEERLRQLTGTDRFWGGLMRCGATCQSYKARPEDAHFIVAKVISNEPIVTQLQNELHRGMKLMDTTAGQEVTQGLENLKMQHQKDIESLKRDMQDAIRERDEVAARELQEQYQQLQREQWAASEAREKLYLANLETMQGRVHALEHRICSVM</sequence>
<dbReference type="Pfam" id="PF01926">
    <property type="entry name" value="MMR_HSR1"/>
    <property type="match status" value="1"/>
</dbReference>
<gene>
    <name evidence="3" type="ORF">G6O67_004858</name>
</gene>
<evidence type="ECO:0000256" key="1">
    <source>
        <dbReference type="SAM" id="Coils"/>
    </source>
</evidence>
<dbReference type="CDD" id="cd00882">
    <property type="entry name" value="Ras_like_GTPase"/>
    <property type="match status" value="1"/>
</dbReference>